<name>A0A9X3EKA7_9BACT</name>
<keyword evidence="2" id="KW-1185">Reference proteome</keyword>
<evidence type="ECO:0000313" key="1">
    <source>
        <dbReference type="EMBL" id="MCY1004779.1"/>
    </source>
</evidence>
<evidence type="ECO:0000313" key="2">
    <source>
        <dbReference type="Proteomes" id="UP001150924"/>
    </source>
</evidence>
<sequence>MKTTLIIEIRAAEGGDDAKLLVHEQFAVYQSWRCGSTLTWK</sequence>
<accession>A0A9X3EKA7</accession>
<comment type="caution">
    <text evidence="1">The sequence shown here is derived from an EMBL/GenBank/DDBJ whole genome shotgun (WGS) entry which is preliminary data.</text>
</comment>
<dbReference type="RefSeq" id="WP_267766373.1">
    <property type="nucleotide sequence ID" value="NZ_JAPNKE010000002.1"/>
</dbReference>
<proteinExistence type="predicted"/>
<dbReference type="AlphaFoldDB" id="A0A9X3EKA7"/>
<protein>
    <submittedName>
        <fullName evidence="1">Uncharacterized protein</fullName>
    </submittedName>
</protein>
<organism evidence="1 2">
    <name type="scientific">Nannocystis pusilla</name>
    <dbReference type="NCBI Taxonomy" id="889268"/>
    <lineage>
        <taxon>Bacteria</taxon>
        <taxon>Pseudomonadati</taxon>
        <taxon>Myxococcota</taxon>
        <taxon>Polyangia</taxon>
        <taxon>Nannocystales</taxon>
        <taxon>Nannocystaceae</taxon>
        <taxon>Nannocystis</taxon>
    </lineage>
</organism>
<dbReference type="EMBL" id="JAPNKE010000002">
    <property type="protein sequence ID" value="MCY1004779.1"/>
    <property type="molecule type" value="Genomic_DNA"/>
</dbReference>
<dbReference type="Proteomes" id="UP001150924">
    <property type="component" value="Unassembled WGS sequence"/>
</dbReference>
<reference evidence="1" key="1">
    <citation type="submission" date="2022-11" db="EMBL/GenBank/DDBJ databases">
        <title>Minimal conservation of predation-associated metabolite biosynthetic gene clusters underscores biosynthetic potential of Myxococcota including descriptions for ten novel species: Archangium lansinium sp. nov., Myxococcus landrumus sp. nov., Nannocystis bai.</title>
        <authorList>
            <person name="Ahearne A."/>
            <person name="Stevens C."/>
            <person name="Phillips K."/>
        </authorList>
    </citation>
    <scope>NUCLEOTIDE SEQUENCE</scope>
    <source>
        <strain evidence="1">Na p29</strain>
    </source>
</reference>
<gene>
    <name evidence="1" type="ORF">OV079_04160</name>
</gene>